<dbReference type="EMBL" id="JACIFZ010000002">
    <property type="protein sequence ID" value="MBB4222220.1"/>
    <property type="molecule type" value="Genomic_DNA"/>
</dbReference>
<comment type="caution">
    <text evidence="1">The sequence shown here is derived from an EMBL/GenBank/DDBJ whole genome shotgun (WGS) entry which is preliminary data.</text>
</comment>
<evidence type="ECO:0000313" key="2">
    <source>
        <dbReference type="Proteomes" id="UP000524450"/>
    </source>
</evidence>
<evidence type="ECO:0000313" key="1">
    <source>
        <dbReference type="EMBL" id="MBB4222220.1"/>
    </source>
</evidence>
<sequence length="285" mass="31711">MLVQVSGTSVGALGNIPKNAEHSFQYLLVRLLLGTATASRGSTRAKQSMDYSSLPASTQTKTPAVAVKDFLVSYAVGGSVARFVKLTRADNRDFYRDILSEFLNYYIQAARGNNTSAFVFLYRILERISYSVPLLYTSTQSDFRGTFKDLKAILNADVEGELGLFKKFLGKGKFIDPLKLQVVQKVSLSTAAGGAAYYDLTCNRFSNFSSKDPAIHQVEIKFSDIPEFLITIRNRFFHLRTGDGRENITANEMLDSDEYFGKINPIILSFLAIVTLQTISAKYHV</sequence>
<gene>
    <name evidence="1" type="ORF">GGD71_002980</name>
</gene>
<organism evidence="1 2">
    <name type="scientific">Variovorax guangxiensis</name>
    <dbReference type="NCBI Taxonomy" id="1775474"/>
    <lineage>
        <taxon>Bacteria</taxon>
        <taxon>Pseudomonadati</taxon>
        <taxon>Pseudomonadota</taxon>
        <taxon>Betaproteobacteria</taxon>
        <taxon>Burkholderiales</taxon>
        <taxon>Comamonadaceae</taxon>
        <taxon>Variovorax</taxon>
    </lineage>
</organism>
<dbReference type="RefSeq" id="WP_184638668.1">
    <property type="nucleotide sequence ID" value="NZ_JACIFZ010000002.1"/>
</dbReference>
<proteinExistence type="predicted"/>
<reference evidence="1 2" key="1">
    <citation type="submission" date="2020-08" db="EMBL/GenBank/DDBJ databases">
        <title>Genomic Encyclopedia of Type Strains, Phase IV (KMG-V): Genome sequencing to study the core and pangenomes of soil and plant-associated prokaryotes.</title>
        <authorList>
            <person name="Whitman W."/>
        </authorList>
    </citation>
    <scope>NUCLEOTIDE SEQUENCE [LARGE SCALE GENOMIC DNA]</scope>
    <source>
        <strain evidence="1 2">34/80</strain>
    </source>
</reference>
<dbReference type="Proteomes" id="UP000524450">
    <property type="component" value="Unassembled WGS sequence"/>
</dbReference>
<dbReference type="AlphaFoldDB" id="A0A840FS97"/>
<protein>
    <submittedName>
        <fullName evidence="1">Uncharacterized protein</fullName>
    </submittedName>
</protein>
<accession>A0A840FS97</accession>
<name>A0A840FS97_9BURK</name>